<comment type="caution">
    <text evidence="1">The sequence shown here is derived from an EMBL/GenBank/DDBJ whole genome shotgun (WGS) entry which is preliminary data.</text>
</comment>
<organism evidence="1 2">
    <name type="scientific">Ammonifex thiophilus</name>
    <dbReference type="NCBI Taxonomy" id="444093"/>
    <lineage>
        <taxon>Bacteria</taxon>
        <taxon>Bacillati</taxon>
        <taxon>Bacillota</taxon>
        <taxon>Clostridia</taxon>
        <taxon>Thermoanaerobacterales</taxon>
        <taxon>Thermoanaerobacteraceae</taxon>
        <taxon>Ammonifex</taxon>
    </lineage>
</organism>
<dbReference type="OrthoDB" id="275124at2"/>
<reference evidence="1 2" key="1">
    <citation type="submission" date="2018-08" db="EMBL/GenBank/DDBJ databases">
        <title>Form III RuBisCO-mediated autotrophy in Thermodesulfobium bacteria.</title>
        <authorList>
            <person name="Toshchakov S.V."/>
            <person name="Kublanov I.V."/>
            <person name="Frolov E."/>
            <person name="Bonch-Osmolovskaya E.A."/>
            <person name="Tourova T.P."/>
            <person name="Chernych N.A."/>
            <person name="Lebedinsky A.V."/>
        </authorList>
    </citation>
    <scope>NUCLEOTIDE SEQUENCE [LARGE SCALE GENOMIC DNA]</scope>
    <source>
        <strain evidence="1 2">SR</strain>
    </source>
</reference>
<dbReference type="InterPro" id="IPR031009">
    <property type="entry name" value="Tcm_partner"/>
</dbReference>
<evidence type="ECO:0008006" key="3">
    <source>
        <dbReference type="Google" id="ProtNLM"/>
    </source>
</evidence>
<dbReference type="AlphaFoldDB" id="A0A3D8P0U3"/>
<dbReference type="NCBIfam" id="TIGR04474">
    <property type="entry name" value="tcm_partner"/>
    <property type="match status" value="1"/>
</dbReference>
<gene>
    <name evidence="1" type="ORF">DXX99_10470</name>
</gene>
<dbReference type="EMBL" id="QSLN01000030">
    <property type="protein sequence ID" value="RDV80746.1"/>
    <property type="molecule type" value="Genomic_DNA"/>
</dbReference>
<protein>
    <recommendedName>
        <fullName evidence="3">Three-Cys-motif partner protein TcmP</fullName>
    </recommendedName>
</protein>
<accession>A0A3D8P0U3</accession>
<evidence type="ECO:0000313" key="2">
    <source>
        <dbReference type="Proteomes" id="UP000256329"/>
    </source>
</evidence>
<sequence length="467" mass="53396">MDIGTTPQKLSRLCQALNNARVSSSRLSRHHISSSWLNNKPTFLERCSNFCDFRPYLGGKRPSLSNSLRLKPLLTGGSRKVKRKLIWRKAPHTEAKHKILDYYLKAWIPKLGTWNERILIIDGFAGPGEYADCKPGSPVVILDIVTNHVLRNRIGKIGVFLIEGNNDRANHLEDLLIRRYSPLRAGESIYELNEGKTVFAVIKGKFSATLEEMLDITQTHGVSLPPCFAFIDPFGPSGIPMELISGLMKCTKAEILINFPVDSVNRFLGTPAYENTLDALYGCKNWRKLRMMKGVERRRRLRELYISQLKANAGAEYTLHFTMRNARNRELYYLIFATKHWHGLDIMKQAMWKIAPDGSFQFSDYTHSPEQPWLFPLEPDWEELAGLIWKHFRGQEAVPPGEIERWTVIETIYASNHVRRALTLLEEKGKLCKYEAAYSGRGWIKLAPYKKKGAFPNGKVVVDFSAD</sequence>
<keyword evidence="2" id="KW-1185">Reference proteome</keyword>
<dbReference type="Proteomes" id="UP000256329">
    <property type="component" value="Unassembled WGS sequence"/>
</dbReference>
<proteinExistence type="predicted"/>
<name>A0A3D8P0U3_9THEO</name>
<evidence type="ECO:0000313" key="1">
    <source>
        <dbReference type="EMBL" id="RDV80746.1"/>
    </source>
</evidence>